<dbReference type="EMBL" id="CAMGYJ010000008">
    <property type="protein sequence ID" value="CAI0461241.1"/>
    <property type="molecule type" value="Genomic_DNA"/>
</dbReference>
<gene>
    <name evidence="1" type="ORF">LITE_LOCUS34853</name>
</gene>
<evidence type="ECO:0000313" key="1">
    <source>
        <dbReference type="EMBL" id="CAI0461241.1"/>
    </source>
</evidence>
<organism evidence="1 2">
    <name type="scientific">Linum tenue</name>
    <dbReference type="NCBI Taxonomy" id="586396"/>
    <lineage>
        <taxon>Eukaryota</taxon>
        <taxon>Viridiplantae</taxon>
        <taxon>Streptophyta</taxon>
        <taxon>Embryophyta</taxon>
        <taxon>Tracheophyta</taxon>
        <taxon>Spermatophyta</taxon>
        <taxon>Magnoliopsida</taxon>
        <taxon>eudicotyledons</taxon>
        <taxon>Gunneridae</taxon>
        <taxon>Pentapetalae</taxon>
        <taxon>rosids</taxon>
        <taxon>fabids</taxon>
        <taxon>Malpighiales</taxon>
        <taxon>Linaceae</taxon>
        <taxon>Linum</taxon>
    </lineage>
</organism>
<keyword evidence="2" id="KW-1185">Reference proteome</keyword>
<dbReference type="AlphaFoldDB" id="A0AAV0NT11"/>
<sequence length="49" mass="5735">MSLPHAYLQSLCHTHDYDAQFGVLREGTIEVHWYINKAVLKDLYCARNI</sequence>
<dbReference type="Proteomes" id="UP001154282">
    <property type="component" value="Unassembled WGS sequence"/>
</dbReference>
<protein>
    <submittedName>
        <fullName evidence="1">Uncharacterized protein</fullName>
    </submittedName>
</protein>
<accession>A0AAV0NT11</accession>
<name>A0AAV0NT11_9ROSI</name>
<evidence type="ECO:0000313" key="2">
    <source>
        <dbReference type="Proteomes" id="UP001154282"/>
    </source>
</evidence>
<comment type="caution">
    <text evidence="1">The sequence shown here is derived from an EMBL/GenBank/DDBJ whole genome shotgun (WGS) entry which is preliminary data.</text>
</comment>
<reference evidence="1" key="1">
    <citation type="submission" date="2022-08" db="EMBL/GenBank/DDBJ databases">
        <authorList>
            <person name="Gutierrez-Valencia J."/>
        </authorList>
    </citation>
    <scope>NUCLEOTIDE SEQUENCE</scope>
</reference>
<proteinExistence type="predicted"/>